<proteinExistence type="predicted"/>
<dbReference type="AlphaFoldDB" id="A0A9K3D1M0"/>
<sequence length="271" mass="29360">MDLGDPLPPTGGNDDFGSEFQTFEGLDLFGGDIGGMGDLTAGLGDFFDPSDLVDVVPSSPKAVHKAPVAPVVPVWVGRADWCKQQEVECPPKGSWMPAPLVSSVVTQLEEAGLYQSGGTPYYEAAMRMRRDPSVQIPLYDRVRMKKPVVPDHPEVMSFFTDADGQAILADESPSPTPAPLTDATEVKKERVFKRRGDHEALGSGGITHNPYLLRSRPKTLINPQGETTGRIASVRTGLMVEACYDALHDLARVHSDMQQAQDDLAAIRYGL</sequence>
<keyword evidence="2" id="KW-1185">Reference proteome</keyword>
<name>A0A9K3D1M0_9EUKA</name>
<comment type="caution">
    <text evidence="1">The sequence shown here is derived from an EMBL/GenBank/DDBJ whole genome shotgun (WGS) entry which is preliminary data.</text>
</comment>
<organism evidence="1 2">
    <name type="scientific">Kipferlia bialata</name>
    <dbReference type="NCBI Taxonomy" id="797122"/>
    <lineage>
        <taxon>Eukaryota</taxon>
        <taxon>Metamonada</taxon>
        <taxon>Carpediemonas-like organisms</taxon>
        <taxon>Kipferlia</taxon>
    </lineage>
</organism>
<evidence type="ECO:0000313" key="1">
    <source>
        <dbReference type="EMBL" id="GIQ85945.1"/>
    </source>
</evidence>
<dbReference type="EMBL" id="BDIP01002224">
    <property type="protein sequence ID" value="GIQ85945.1"/>
    <property type="molecule type" value="Genomic_DNA"/>
</dbReference>
<protein>
    <submittedName>
        <fullName evidence="1">Uncharacterized protein</fullName>
    </submittedName>
</protein>
<gene>
    <name evidence="1" type="ORF">KIPB_007704</name>
</gene>
<dbReference type="Proteomes" id="UP000265618">
    <property type="component" value="Unassembled WGS sequence"/>
</dbReference>
<evidence type="ECO:0000313" key="2">
    <source>
        <dbReference type="Proteomes" id="UP000265618"/>
    </source>
</evidence>
<reference evidence="1 2" key="1">
    <citation type="journal article" date="2018" name="PLoS ONE">
        <title>The draft genome of Kipferlia bialata reveals reductive genome evolution in fornicate parasites.</title>
        <authorList>
            <person name="Tanifuji G."/>
            <person name="Takabayashi S."/>
            <person name="Kume K."/>
            <person name="Takagi M."/>
            <person name="Nakayama T."/>
            <person name="Kamikawa R."/>
            <person name="Inagaki Y."/>
            <person name="Hashimoto T."/>
        </authorList>
    </citation>
    <scope>NUCLEOTIDE SEQUENCE [LARGE SCALE GENOMIC DNA]</scope>
    <source>
        <strain evidence="1">NY0173</strain>
    </source>
</reference>
<accession>A0A9K3D1M0</accession>